<dbReference type="HOGENOM" id="CLU_004823_2_0_1"/>
<evidence type="ECO:0000256" key="1">
    <source>
        <dbReference type="SAM" id="MobiDB-lite"/>
    </source>
</evidence>
<gene>
    <name evidence="6" type="ORF">TRIADDRAFT_55581</name>
</gene>
<dbReference type="OMA" id="GHTISMW"/>
<dbReference type="STRING" id="10228.B3RVA1"/>
<feature type="compositionally biased region" description="Basic and acidic residues" evidence="1">
    <location>
        <begin position="1233"/>
        <end position="1251"/>
    </location>
</feature>
<dbReference type="Pfam" id="PF24542">
    <property type="entry name" value="Ig_TPPC8_C"/>
    <property type="match status" value="1"/>
</dbReference>
<feature type="compositionally biased region" description="Pro residues" evidence="1">
    <location>
        <begin position="1266"/>
        <end position="1276"/>
    </location>
</feature>
<feature type="domain" description="TPPC8 first Ig-like" evidence="4">
    <location>
        <begin position="673"/>
        <end position="889"/>
    </location>
</feature>
<evidence type="ECO:0000259" key="4">
    <source>
        <dbReference type="Pfam" id="PF24545"/>
    </source>
</evidence>
<evidence type="ECO:0008006" key="8">
    <source>
        <dbReference type="Google" id="ProtNLM"/>
    </source>
</evidence>
<dbReference type="Pfam" id="PF24544">
    <property type="entry name" value="Ig_TPPC8_2nd"/>
    <property type="match status" value="1"/>
</dbReference>
<dbReference type="InParanoid" id="B3RVA1"/>
<dbReference type="InterPro" id="IPR057651">
    <property type="entry name" value="Ig_TPPC8_C"/>
</dbReference>
<feature type="domain" description="TPPC8 second Ig-like" evidence="3">
    <location>
        <begin position="890"/>
        <end position="1012"/>
    </location>
</feature>
<name>B3RVA1_TRIAD</name>
<evidence type="ECO:0000259" key="5">
    <source>
        <dbReference type="Pfam" id="PF24546"/>
    </source>
</evidence>
<dbReference type="OrthoDB" id="203724at2759"/>
<dbReference type="EMBL" id="DS985244">
    <property type="protein sequence ID" value="EDV25958.1"/>
    <property type="molecule type" value="Genomic_DNA"/>
</dbReference>
<evidence type="ECO:0000313" key="7">
    <source>
        <dbReference type="Proteomes" id="UP000009022"/>
    </source>
</evidence>
<dbReference type="eggNOG" id="KOG1938">
    <property type="taxonomic scope" value="Eukaryota"/>
</dbReference>
<dbReference type="Pfam" id="PF24546">
    <property type="entry name" value="Ig_TPPC8_3rd"/>
    <property type="match status" value="1"/>
</dbReference>
<protein>
    <recommendedName>
        <fullName evidence="8">Trafficking protein particle complex subunit 8</fullName>
    </recommendedName>
</protein>
<dbReference type="GeneID" id="6752712"/>
<evidence type="ECO:0000259" key="2">
    <source>
        <dbReference type="Pfam" id="PF24542"/>
    </source>
</evidence>
<organism evidence="6 7">
    <name type="scientific">Trichoplax adhaerens</name>
    <name type="common">Trichoplax reptans</name>
    <dbReference type="NCBI Taxonomy" id="10228"/>
    <lineage>
        <taxon>Eukaryota</taxon>
        <taxon>Metazoa</taxon>
        <taxon>Placozoa</taxon>
        <taxon>Uniplacotomia</taxon>
        <taxon>Trichoplacea</taxon>
        <taxon>Trichoplacidae</taxon>
        <taxon>Trichoplax</taxon>
    </lineage>
</organism>
<reference evidence="6 7" key="1">
    <citation type="journal article" date="2008" name="Nature">
        <title>The Trichoplax genome and the nature of placozoans.</title>
        <authorList>
            <person name="Srivastava M."/>
            <person name="Begovic E."/>
            <person name="Chapman J."/>
            <person name="Putnam N.H."/>
            <person name="Hellsten U."/>
            <person name="Kawashima T."/>
            <person name="Kuo A."/>
            <person name="Mitros T."/>
            <person name="Salamov A."/>
            <person name="Carpenter M.L."/>
            <person name="Signorovitch A.Y."/>
            <person name="Moreno M.A."/>
            <person name="Kamm K."/>
            <person name="Grimwood J."/>
            <person name="Schmutz J."/>
            <person name="Shapiro H."/>
            <person name="Grigoriev I.V."/>
            <person name="Buss L.W."/>
            <person name="Schierwater B."/>
            <person name="Dellaporta S.L."/>
            <person name="Rokhsar D.S."/>
        </authorList>
    </citation>
    <scope>NUCLEOTIDE SEQUENCE [LARGE SCALE GENOMIC DNA]</scope>
    <source>
        <strain evidence="6 7">Grell-BS-1999</strain>
    </source>
</reference>
<dbReference type="CTD" id="6752712"/>
<dbReference type="Pfam" id="PF24545">
    <property type="entry name" value="Ig_TPPC8_1st"/>
    <property type="match status" value="1"/>
</dbReference>
<dbReference type="GO" id="GO:1990072">
    <property type="term" value="C:TRAPPIII protein complex"/>
    <property type="evidence" value="ECO:0000318"/>
    <property type="project" value="GO_Central"/>
</dbReference>
<keyword evidence="7" id="KW-1185">Reference proteome</keyword>
<evidence type="ECO:0000313" key="6">
    <source>
        <dbReference type="EMBL" id="EDV25958.1"/>
    </source>
</evidence>
<accession>B3RVA1</accession>
<dbReference type="InterPro" id="IPR058538">
    <property type="entry name" value="Ig_TPPC8_2nd"/>
</dbReference>
<dbReference type="InterPro" id="IPR024420">
    <property type="entry name" value="TRAPP_III_complex_Trs85"/>
</dbReference>
<dbReference type="KEGG" id="tad:TRIADDRAFT_55581"/>
<dbReference type="FunCoup" id="B3RVA1">
    <property type="interactions" value="2066"/>
</dbReference>
<proteinExistence type="predicted"/>
<dbReference type="InterPro" id="IPR058541">
    <property type="entry name" value="Ig_TPPC8_1st"/>
</dbReference>
<dbReference type="PANTHER" id="PTHR12975">
    <property type="entry name" value="TRANSPORT PROTEIN TRAPP"/>
    <property type="match status" value="1"/>
</dbReference>
<feature type="region of interest" description="Disordered" evidence="1">
    <location>
        <begin position="1229"/>
        <end position="1289"/>
    </location>
</feature>
<dbReference type="PANTHER" id="PTHR12975:SF6">
    <property type="entry name" value="TRAFFICKING PROTEIN PARTICLE COMPLEX SUBUNIT 8"/>
    <property type="match status" value="1"/>
</dbReference>
<evidence type="ECO:0000259" key="3">
    <source>
        <dbReference type="Pfam" id="PF24544"/>
    </source>
</evidence>
<sequence>MVSTQSAYEIIQSAFPFHIAAMCSDDAEAVCRKNNLSFVDLLRPFCKPTLEGRIKDPSNLLHVVRNPNFRIMYFSNQFVPSAMARKMMSDAVSRHPPSTESIGMIVVSSSNPDAMEAYRKMVADQMQRQKQSSQPKWFFPSTLHYFVLIHDCANGDDQKAEALWESLRAAYGVNSCHFLKINTKQHNENDNMGNSVNVPDPWSQYMHDKLSLEPLDTSNSNILPGKQSPIIKELKRPPTLSVLGSSLSTDSEMTNSNEHLAGDQYQLDGVAADADRTKYGICLTLSDHDRLRNFIHDFIVRGLYPYLEYMLRTLYEQVNARKGLHGKFFSVTKKWFGGNKPTASTNSQSGLPEVAYAGDSHEMQMRRLADLAFLLQHYDLAYTFYHSAKKEFHTDHAWLQFAGVAEMAAVSNFMLNSAQKPYPMHYMESAIGTYLSTCKLPLYATRCTFLSTEIMKAKGLNNDAAQAYIRVTSEDFDLRSSLLLEQAAYCFNLAKPPMKRKCAFHLILAGHRFSKSGQRTHALSCYKLALQTYKKKAWHLAEDHINFTIGRHSYTLRDLSNALEAFRSLFSHKCLQPANQQNLFLREFLNVYKQYLTQVEKYNEFNSLVPDVQAPPTRAPLPILPLPIIIQNSTRVLLTNSKEECITQGDRKDETDIVRASSVTLTQRFDPLRAKSWASLEEAVVFGKTKRDKHSLANFRPSIQLFSSKTNNSYKPAAVVGEYIVVEIVIKNPLKISLFLGDVTLIWRHISKTDSDTFGENKIISNENTTEYDNFVESEVIDSFVLAQNEEKSIQLYIRPLKIGELEISAITYRLSNYSFALDSSGKRMTGSVGVCGKQELRPVGNRLNNTENERFNVVYATDNRLHLNVVAPAPLLEVSFCNFPSRLLCGEIQQVTVELCNTGSGPLHNLYVASSYPELFSFSDDKPDNWSENDTVYSKVPVIKYHTRHNKAKKITNVIAVPLPESKLVSGCSVKLPLWIIGSAIPGVQEIDFLFYYEPLEPHPRLGYRILKHVSLVSISSSLNITASACNTYQGDTENELGVSDRIDLNQAIVSLNIENLYQLQRVKSTMLSFRIMQVSSVSPHWTIYPIQPYHKDITVTPKEKVLLCFKARNSNPGFIDDEDCQDIQVLFSNISLKDDIELDSSSTPCSDFFFRSGCWYALMPNINKPSVKSFNQNEKLLAGTGSRRMSKKFDIRLGLVIIWESDIEVDGIRRTITGQHHVPVTTIIPLNDDKDKPKQEAVNQKEPEKRKRIATGSMEKPKPGSKPPGRPPLPAHLAPSTPPSVKSADEFRKRMVKYKLRHPSSVYHDFHNKRLCIIPVTLILQNCRDEPLDIFINLAKAKDKTLVRYNLCRIYIIVLTGPRVYILIFHVLKFSSTKSKSEENLNTIIGDAATAFGLTASFTWVGNTAYKRRLEAKDQICLSLMASFCVCNVYNLNELQVYAALHRDECEDTKKIRSNMVEQYPCADSYIVLNSTKQDSFELDDTIYDIADDTNDED</sequence>
<dbReference type="Proteomes" id="UP000009022">
    <property type="component" value="Unassembled WGS sequence"/>
</dbReference>
<dbReference type="PhylomeDB" id="B3RVA1"/>
<dbReference type="RefSeq" id="XP_002111991.1">
    <property type="nucleotide sequence ID" value="XM_002111955.1"/>
</dbReference>
<feature type="domain" description="TPPC8 C-terminal Ig-like" evidence="2">
    <location>
        <begin position="1297"/>
        <end position="1446"/>
    </location>
</feature>
<dbReference type="Pfam" id="PF12739">
    <property type="entry name" value="TRAPPC-Trs85"/>
    <property type="match status" value="1"/>
</dbReference>
<dbReference type="InterPro" id="IPR058540">
    <property type="entry name" value="Ig_TPPC8_3rd"/>
</dbReference>
<feature type="domain" description="TPPC8 third Ig-like" evidence="5">
    <location>
        <begin position="1019"/>
        <end position="1224"/>
    </location>
</feature>